<sequence length="327" mass="36843">MNGKWKFFISRLLQTLLTLWVIATILFFLFRLMPGNPLAAYIDPTFTREQQEILLQQFGLDKPLWQQYFIYFGNLFQGNLGHSFFYKESVISIIGRVLPNTIYLMTFSLIIAYVIGTLGGVLLAWKRGTKTETLGIILTLFTRSAPQFWVGMVVLAFFAFTLKWFPSAGVSPAGTMYTSELDKLFSLAFYQHLFLPSLTLAIYLLGLPLLLMRSNMLDVMGEQFVDMARMRGLKEWRIMLKYAARNAALPVITAMAVGIGYSIGGNVVIENVFSWPGLGRLLVNAVSASDYPLAQGAFILIAAVMVTMNFIADILYSILDPRVTSRR</sequence>
<evidence type="ECO:0000256" key="7">
    <source>
        <dbReference type="RuleBase" id="RU363032"/>
    </source>
</evidence>
<dbReference type="Gene3D" id="1.10.3720.10">
    <property type="entry name" value="MetI-like"/>
    <property type="match status" value="1"/>
</dbReference>
<feature type="transmembrane region" description="Helical" evidence="7">
    <location>
        <begin position="247"/>
        <end position="269"/>
    </location>
</feature>
<dbReference type="Proteomes" id="UP001235840">
    <property type="component" value="Unassembled WGS sequence"/>
</dbReference>
<comment type="caution">
    <text evidence="9">The sequence shown here is derived from an EMBL/GenBank/DDBJ whole genome shotgun (WGS) entry which is preliminary data.</text>
</comment>
<dbReference type="RefSeq" id="WP_307393689.1">
    <property type="nucleotide sequence ID" value="NZ_BAAADK010000032.1"/>
</dbReference>
<gene>
    <name evidence="9" type="ORF">J2S11_001838</name>
</gene>
<dbReference type="Pfam" id="PF19300">
    <property type="entry name" value="BPD_transp_1_N"/>
    <property type="match status" value="1"/>
</dbReference>
<feature type="transmembrane region" description="Helical" evidence="7">
    <location>
        <begin position="185"/>
        <end position="211"/>
    </location>
</feature>
<comment type="similarity">
    <text evidence="7">Belongs to the binding-protein-dependent transport system permease family.</text>
</comment>
<feature type="domain" description="ABC transmembrane type-1" evidence="8">
    <location>
        <begin position="98"/>
        <end position="312"/>
    </location>
</feature>
<evidence type="ECO:0000313" key="10">
    <source>
        <dbReference type="Proteomes" id="UP001235840"/>
    </source>
</evidence>
<evidence type="ECO:0000259" key="8">
    <source>
        <dbReference type="PROSITE" id="PS50928"/>
    </source>
</evidence>
<name>A0ABT9VY70_9BACI</name>
<evidence type="ECO:0000256" key="6">
    <source>
        <dbReference type="ARBA" id="ARBA00023136"/>
    </source>
</evidence>
<evidence type="ECO:0000313" key="9">
    <source>
        <dbReference type="EMBL" id="MDQ0165937.1"/>
    </source>
</evidence>
<dbReference type="InterPro" id="IPR035906">
    <property type="entry name" value="MetI-like_sf"/>
</dbReference>
<reference evidence="9 10" key="1">
    <citation type="submission" date="2023-07" db="EMBL/GenBank/DDBJ databases">
        <title>Genomic Encyclopedia of Type Strains, Phase IV (KMG-IV): sequencing the most valuable type-strain genomes for metagenomic binning, comparative biology and taxonomic classification.</title>
        <authorList>
            <person name="Goeker M."/>
        </authorList>
    </citation>
    <scope>NUCLEOTIDE SEQUENCE [LARGE SCALE GENOMIC DNA]</scope>
    <source>
        <strain evidence="9 10">DSM 12751</strain>
    </source>
</reference>
<dbReference type="PANTHER" id="PTHR43163">
    <property type="entry name" value="DIPEPTIDE TRANSPORT SYSTEM PERMEASE PROTEIN DPPB-RELATED"/>
    <property type="match status" value="1"/>
</dbReference>
<keyword evidence="10" id="KW-1185">Reference proteome</keyword>
<dbReference type="PROSITE" id="PS50928">
    <property type="entry name" value="ABC_TM1"/>
    <property type="match status" value="1"/>
</dbReference>
<evidence type="ECO:0000256" key="4">
    <source>
        <dbReference type="ARBA" id="ARBA00022692"/>
    </source>
</evidence>
<keyword evidence="2 7" id="KW-0813">Transport</keyword>
<comment type="subcellular location">
    <subcellularLocation>
        <location evidence="1 7">Cell membrane</location>
        <topology evidence="1 7">Multi-pass membrane protein</topology>
    </subcellularLocation>
</comment>
<accession>A0ABT9VY70</accession>
<evidence type="ECO:0000256" key="2">
    <source>
        <dbReference type="ARBA" id="ARBA00022448"/>
    </source>
</evidence>
<feature type="transmembrane region" description="Helical" evidence="7">
    <location>
        <begin position="12"/>
        <end position="30"/>
    </location>
</feature>
<evidence type="ECO:0000256" key="1">
    <source>
        <dbReference type="ARBA" id="ARBA00004651"/>
    </source>
</evidence>
<organism evidence="9 10">
    <name type="scientific">Caldalkalibacillus horti</name>
    <dbReference type="NCBI Taxonomy" id="77523"/>
    <lineage>
        <taxon>Bacteria</taxon>
        <taxon>Bacillati</taxon>
        <taxon>Bacillota</taxon>
        <taxon>Bacilli</taxon>
        <taxon>Bacillales</taxon>
        <taxon>Bacillaceae</taxon>
        <taxon>Caldalkalibacillus</taxon>
    </lineage>
</organism>
<keyword evidence="6 7" id="KW-0472">Membrane</keyword>
<keyword evidence="4 7" id="KW-0812">Transmembrane</keyword>
<dbReference type="InterPro" id="IPR000515">
    <property type="entry name" value="MetI-like"/>
</dbReference>
<evidence type="ECO:0000256" key="5">
    <source>
        <dbReference type="ARBA" id="ARBA00022989"/>
    </source>
</evidence>
<dbReference type="EMBL" id="JAUSTY010000006">
    <property type="protein sequence ID" value="MDQ0165937.1"/>
    <property type="molecule type" value="Genomic_DNA"/>
</dbReference>
<dbReference type="PANTHER" id="PTHR43163:SF6">
    <property type="entry name" value="DIPEPTIDE TRANSPORT SYSTEM PERMEASE PROTEIN DPPB-RELATED"/>
    <property type="match status" value="1"/>
</dbReference>
<feature type="transmembrane region" description="Helical" evidence="7">
    <location>
        <begin position="102"/>
        <end position="125"/>
    </location>
</feature>
<dbReference type="InterPro" id="IPR045621">
    <property type="entry name" value="BPD_transp_1_N"/>
</dbReference>
<dbReference type="SUPFAM" id="SSF161098">
    <property type="entry name" value="MetI-like"/>
    <property type="match status" value="1"/>
</dbReference>
<evidence type="ECO:0000256" key="3">
    <source>
        <dbReference type="ARBA" id="ARBA00022475"/>
    </source>
</evidence>
<feature type="transmembrane region" description="Helical" evidence="7">
    <location>
        <begin position="297"/>
        <end position="319"/>
    </location>
</feature>
<proteinExistence type="inferred from homology"/>
<keyword evidence="3" id="KW-1003">Cell membrane</keyword>
<dbReference type="Pfam" id="PF00528">
    <property type="entry name" value="BPD_transp_1"/>
    <property type="match status" value="1"/>
</dbReference>
<keyword evidence="5 7" id="KW-1133">Transmembrane helix</keyword>
<feature type="transmembrane region" description="Helical" evidence="7">
    <location>
        <begin position="146"/>
        <end position="165"/>
    </location>
</feature>
<dbReference type="CDD" id="cd06261">
    <property type="entry name" value="TM_PBP2"/>
    <property type="match status" value="1"/>
</dbReference>
<protein>
    <submittedName>
        <fullName evidence="9">Peptide/nickel transport system permease protein</fullName>
    </submittedName>
</protein>